<feature type="region of interest" description="Disordered" evidence="1">
    <location>
        <begin position="107"/>
        <end position="143"/>
    </location>
</feature>
<sequence>MFGDQGRSAKQTAIISLMNTKMVEGTLVIDHALKMIGLLNELEVSGAEIDNDSQIEMILQFLPNSFQQFFLNYNMNKTSLSLAQLLNELQAAEALFKKQAPSMALNIEKGSTSKPQGGQKKKKKSHKANAIAPPTGGVKKPKGKCFHSKMSDHWKTHFPVFLAKKKNNPGNSLSVVVETFLADVSTTSWCVDSGVTDHICTTLQGFQKTRKLIRAKEMSNLTISTSSDANVFCRCGVNAGLKTSWTQLIIGHQFFFCCKNIKRRGGCDYFQWYDDEIPPQAKKIIWGLLKRIKFYEQERKQARKIRIICVIALIEVDCWSELTCCDGLQVCGWLEPTGWLELGGWLDLGGWLKLGG</sequence>
<evidence type="ECO:0000313" key="2">
    <source>
        <dbReference type="EMBL" id="KAH0739636.1"/>
    </source>
</evidence>
<organism evidence="2 3">
    <name type="scientific">Solanum tuberosum</name>
    <name type="common">Potato</name>
    <dbReference type="NCBI Taxonomy" id="4113"/>
    <lineage>
        <taxon>Eukaryota</taxon>
        <taxon>Viridiplantae</taxon>
        <taxon>Streptophyta</taxon>
        <taxon>Embryophyta</taxon>
        <taxon>Tracheophyta</taxon>
        <taxon>Spermatophyta</taxon>
        <taxon>Magnoliopsida</taxon>
        <taxon>eudicotyledons</taxon>
        <taxon>Gunneridae</taxon>
        <taxon>Pentapetalae</taxon>
        <taxon>asterids</taxon>
        <taxon>lamiids</taxon>
        <taxon>Solanales</taxon>
        <taxon>Solanaceae</taxon>
        <taxon>Solanoideae</taxon>
        <taxon>Solaneae</taxon>
        <taxon>Solanum</taxon>
    </lineage>
</organism>
<dbReference type="Proteomes" id="UP000826656">
    <property type="component" value="Unassembled WGS sequence"/>
</dbReference>
<protein>
    <recommendedName>
        <fullName evidence="4">Zinc finger GRF-type domain-containing protein</fullName>
    </recommendedName>
</protein>
<keyword evidence="3" id="KW-1185">Reference proteome</keyword>
<feature type="compositionally biased region" description="Low complexity" evidence="1">
    <location>
        <begin position="109"/>
        <end position="118"/>
    </location>
</feature>
<proteinExistence type="predicted"/>
<dbReference type="Pfam" id="PF14223">
    <property type="entry name" value="Retrotran_gag_2"/>
    <property type="match status" value="1"/>
</dbReference>
<comment type="caution">
    <text evidence="2">The sequence shown here is derived from an EMBL/GenBank/DDBJ whole genome shotgun (WGS) entry which is preliminary data.</text>
</comment>
<evidence type="ECO:0000256" key="1">
    <source>
        <dbReference type="SAM" id="MobiDB-lite"/>
    </source>
</evidence>
<reference evidence="2 3" key="1">
    <citation type="journal article" date="2021" name="bioRxiv">
        <title>Chromosome-scale and haplotype-resolved genome assembly of a tetraploid potato cultivar.</title>
        <authorList>
            <person name="Sun H."/>
            <person name="Jiao W.-B."/>
            <person name="Krause K."/>
            <person name="Campoy J.A."/>
            <person name="Goel M."/>
            <person name="Folz-Donahue K."/>
            <person name="Kukat C."/>
            <person name="Huettel B."/>
            <person name="Schneeberger K."/>
        </authorList>
    </citation>
    <scope>NUCLEOTIDE SEQUENCE [LARGE SCALE GENOMIC DNA]</scope>
    <source>
        <strain evidence="2">SolTubOtavaFocal</strain>
        <tissue evidence="2">Leaves</tissue>
    </source>
</reference>
<evidence type="ECO:0008006" key="4">
    <source>
        <dbReference type="Google" id="ProtNLM"/>
    </source>
</evidence>
<dbReference type="PANTHER" id="PTHR33248">
    <property type="entry name" value="ZINC ION-BINDING PROTEIN"/>
    <property type="match status" value="1"/>
</dbReference>
<dbReference type="EMBL" id="JAIVGD010000028">
    <property type="protein sequence ID" value="KAH0739636.1"/>
    <property type="molecule type" value="Genomic_DNA"/>
</dbReference>
<gene>
    <name evidence="2" type="ORF">KY290_038341</name>
</gene>
<evidence type="ECO:0000313" key="3">
    <source>
        <dbReference type="Proteomes" id="UP000826656"/>
    </source>
</evidence>
<accession>A0ABQ7TZV8</accession>
<name>A0ABQ7TZV8_SOLTU</name>